<dbReference type="EMBL" id="BAABDL010000048">
    <property type="protein sequence ID" value="GAA4064300.1"/>
    <property type="molecule type" value="Genomic_DNA"/>
</dbReference>
<comment type="caution">
    <text evidence="5">The sequence shown here is derived from an EMBL/GenBank/DDBJ whole genome shotgun (WGS) entry which is preliminary data.</text>
</comment>
<dbReference type="SUPFAM" id="SSF53187">
    <property type="entry name" value="Zn-dependent exopeptidases"/>
    <property type="match status" value="1"/>
</dbReference>
<protein>
    <recommendedName>
        <fullName evidence="4">SH3b domain-containing protein</fullName>
    </recommendedName>
</protein>
<dbReference type="PANTHER" id="PTHR30404:SF7">
    <property type="entry name" value="CELL WALL AMIDASE LYTH-RELATED"/>
    <property type="match status" value="1"/>
</dbReference>
<dbReference type="CDD" id="cd02696">
    <property type="entry name" value="MurNAc-LAA"/>
    <property type="match status" value="1"/>
</dbReference>
<dbReference type="Pfam" id="PF08239">
    <property type="entry name" value="SH3_3"/>
    <property type="match status" value="2"/>
</dbReference>
<dbReference type="SMART" id="SM00287">
    <property type="entry name" value="SH3b"/>
    <property type="match status" value="2"/>
</dbReference>
<feature type="domain" description="SH3b" evidence="4">
    <location>
        <begin position="23"/>
        <end position="89"/>
    </location>
</feature>
<evidence type="ECO:0000259" key="4">
    <source>
        <dbReference type="PROSITE" id="PS51781"/>
    </source>
</evidence>
<proteinExistence type="predicted"/>
<name>A0ABP7VCH6_9BACI</name>
<dbReference type="Proteomes" id="UP001501734">
    <property type="component" value="Unassembled WGS sequence"/>
</dbReference>
<dbReference type="InterPro" id="IPR050695">
    <property type="entry name" value="N-acetylmuramoyl_amidase_3"/>
</dbReference>
<keyword evidence="3" id="KW-0732">Signal</keyword>
<dbReference type="Pfam" id="PF01520">
    <property type="entry name" value="Amidase_3"/>
    <property type="match status" value="1"/>
</dbReference>
<feature type="signal peptide" evidence="3">
    <location>
        <begin position="1"/>
        <end position="27"/>
    </location>
</feature>
<dbReference type="Gene3D" id="2.30.30.40">
    <property type="entry name" value="SH3 Domains"/>
    <property type="match status" value="2"/>
</dbReference>
<reference evidence="6" key="1">
    <citation type="journal article" date="2019" name="Int. J. Syst. Evol. Microbiol.">
        <title>The Global Catalogue of Microorganisms (GCM) 10K type strain sequencing project: providing services to taxonomists for standard genome sequencing and annotation.</title>
        <authorList>
            <consortium name="The Broad Institute Genomics Platform"/>
            <consortium name="The Broad Institute Genome Sequencing Center for Infectious Disease"/>
            <person name="Wu L."/>
            <person name="Ma J."/>
        </authorList>
    </citation>
    <scope>NUCLEOTIDE SEQUENCE [LARGE SCALE GENOMIC DNA]</scope>
    <source>
        <strain evidence="6">JCM 17250</strain>
    </source>
</reference>
<keyword evidence="6" id="KW-1185">Reference proteome</keyword>
<dbReference type="InterPro" id="IPR003646">
    <property type="entry name" value="SH3-like_bac-type"/>
</dbReference>
<evidence type="ECO:0000256" key="2">
    <source>
        <dbReference type="ARBA" id="ARBA00023316"/>
    </source>
</evidence>
<evidence type="ECO:0000256" key="3">
    <source>
        <dbReference type="SAM" id="SignalP"/>
    </source>
</evidence>
<dbReference type="PANTHER" id="PTHR30404">
    <property type="entry name" value="N-ACETYLMURAMOYL-L-ALANINE AMIDASE"/>
    <property type="match status" value="1"/>
</dbReference>
<keyword evidence="1" id="KW-0378">Hydrolase</keyword>
<gene>
    <name evidence="5" type="ORF">GCM10022410_08540</name>
</gene>
<organism evidence="5 6">
    <name type="scientific">Amphibacillus indicireducens</name>
    <dbReference type="NCBI Taxonomy" id="1076330"/>
    <lineage>
        <taxon>Bacteria</taxon>
        <taxon>Bacillati</taxon>
        <taxon>Bacillota</taxon>
        <taxon>Bacilli</taxon>
        <taxon>Bacillales</taxon>
        <taxon>Bacillaceae</taxon>
        <taxon>Amphibacillus</taxon>
    </lineage>
</organism>
<evidence type="ECO:0000313" key="6">
    <source>
        <dbReference type="Proteomes" id="UP001501734"/>
    </source>
</evidence>
<dbReference type="RefSeq" id="WP_344910667.1">
    <property type="nucleotide sequence ID" value="NZ_BAABDL010000048.1"/>
</dbReference>
<dbReference type="InterPro" id="IPR002508">
    <property type="entry name" value="MurNAc-LAA_cat"/>
</dbReference>
<dbReference type="Gene3D" id="3.40.630.40">
    <property type="entry name" value="Zn-dependent exopeptidases"/>
    <property type="match status" value="1"/>
</dbReference>
<dbReference type="SMART" id="SM00646">
    <property type="entry name" value="Ami_3"/>
    <property type="match status" value="1"/>
</dbReference>
<accession>A0ABP7VCH6</accession>
<sequence>MKKTTRIITYTMLLLLASLLFQSTSYANTVQIETDDLLVRSGPGTEYELIGHVNQGEDYALVEQTDDWLAIDFNGETGWVSRQYATITDQISDEPETSSSQTDSNDQADLASQDFKIPVDRLHLRAQATTQSEILAVLTEGETVTIVEQDQDWIKVLAQDGEGFIPAWLLNFQEPVIEGQTNLKNKVIVIDPGHGGADVGAISITDRYEKDYALNTAKHLEYQLEMLGATVYLTRSDDYYYALTPRAVLANYHAADVFLSIHYNSEPQYPSANGLNTYYRKDADQGLADAVHQGLVEKTNANDRGVLSGDYRVLRVSKQPSLLLELGFLSNQAEEKLIQTPAYQDEISRGIILGLENYFKYH</sequence>
<feature type="chain" id="PRO_5045436538" description="SH3b domain-containing protein" evidence="3">
    <location>
        <begin position="28"/>
        <end position="362"/>
    </location>
</feature>
<evidence type="ECO:0000256" key="1">
    <source>
        <dbReference type="ARBA" id="ARBA00022801"/>
    </source>
</evidence>
<keyword evidence="2" id="KW-0961">Cell wall biogenesis/degradation</keyword>
<dbReference type="PROSITE" id="PS51781">
    <property type="entry name" value="SH3B"/>
    <property type="match status" value="1"/>
</dbReference>
<evidence type="ECO:0000313" key="5">
    <source>
        <dbReference type="EMBL" id="GAA4064300.1"/>
    </source>
</evidence>